<evidence type="ECO:0000313" key="1">
    <source>
        <dbReference type="EMBL" id="KAJ0043960.1"/>
    </source>
</evidence>
<dbReference type="Proteomes" id="UP001163603">
    <property type="component" value="Chromosome 4"/>
</dbReference>
<reference evidence="2" key="1">
    <citation type="journal article" date="2023" name="G3 (Bethesda)">
        <title>Genome assembly and association tests identify interacting loci associated with vigor, precocity, and sex in interspecific pistachio rootstocks.</title>
        <authorList>
            <person name="Palmer W."/>
            <person name="Jacygrad E."/>
            <person name="Sagayaradj S."/>
            <person name="Cavanaugh K."/>
            <person name="Han R."/>
            <person name="Bertier L."/>
            <person name="Beede B."/>
            <person name="Kafkas S."/>
            <person name="Golino D."/>
            <person name="Preece J."/>
            <person name="Michelmore R."/>
        </authorList>
    </citation>
    <scope>NUCLEOTIDE SEQUENCE [LARGE SCALE GENOMIC DNA]</scope>
</reference>
<gene>
    <name evidence="1" type="ORF">Pint_18651</name>
</gene>
<proteinExistence type="predicted"/>
<evidence type="ECO:0000313" key="2">
    <source>
        <dbReference type="Proteomes" id="UP001163603"/>
    </source>
</evidence>
<keyword evidence="2" id="KW-1185">Reference proteome</keyword>
<accession>A0ACC0Z1K9</accession>
<comment type="caution">
    <text evidence="1">The sequence shown here is derived from an EMBL/GenBank/DDBJ whole genome shotgun (WGS) entry which is preliminary data.</text>
</comment>
<name>A0ACC0Z1K9_9ROSI</name>
<protein>
    <submittedName>
        <fullName evidence="1">Uncharacterized protein</fullName>
    </submittedName>
</protein>
<organism evidence="1 2">
    <name type="scientific">Pistacia integerrima</name>
    <dbReference type="NCBI Taxonomy" id="434235"/>
    <lineage>
        <taxon>Eukaryota</taxon>
        <taxon>Viridiplantae</taxon>
        <taxon>Streptophyta</taxon>
        <taxon>Embryophyta</taxon>
        <taxon>Tracheophyta</taxon>
        <taxon>Spermatophyta</taxon>
        <taxon>Magnoliopsida</taxon>
        <taxon>eudicotyledons</taxon>
        <taxon>Gunneridae</taxon>
        <taxon>Pentapetalae</taxon>
        <taxon>rosids</taxon>
        <taxon>malvids</taxon>
        <taxon>Sapindales</taxon>
        <taxon>Anacardiaceae</taxon>
        <taxon>Pistacia</taxon>
    </lineage>
</organism>
<dbReference type="EMBL" id="CM047739">
    <property type="protein sequence ID" value="KAJ0043960.1"/>
    <property type="molecule type" value="Genomic_DNA"/>
</dbReference>
<sequence length="155" mass="17872">MYDPGQICDRGRFVCPLSDCDFVGPYSRFHLHFIDKHYNSTVPFQYDKYFPITINIDKKVIVLQEENCRDIYILHNATERPGNLISVSCFEPAWNGGVTYNIMVRSRRTPLRFDSCTKSIQKLDDEKTSLASLLVPSNLFDSNGQLKLFIDIRGP</sequence>